<proteinExistence type="inferred from homology"/>
<dbReference type="GO" id="GO:0004577">
    <property type="term" value="F:N-acetylglucosaminyldiphosphodolichol N-acetylglucosaminyltransferase activity"/>
    <property type="evidence" value="ECO:0007669"/>
    <property type="project" value="UniProtKB-EC"/>
</dbReference>
<dbReference type="Gene3D" id="3.40.50.2000">
    <property type="entry name" value="Glycogen Phosphorylase B"/>
    <property type="match status" value="1"/>
</dbReference>
<feature type="region of interest" description="Disordered" evidence="7">
    <location>
        <begin position="1167"/>
        <end position="1258"/>
    </location>
</feature>
<feature type="coiled-coil region" evidence="6">
    <location>
        <begin position="815"/>
        <end position="929"/>
    </location>
</feature>
<dbReference type="GeneID" id="25260705"/>
<protein>
    <recommendedName>
        <fullName evidence="3">UDP-N-acetylglucosamine transferase subunit ALG13</fullName>
        <ecNumber evidence="2">2.4.1.141</ecNumber>
    </recommendedName>
</protein>
<keyword evidence="5" id="KW-0808">Transferase</keyword>
<dbReference type="EMBL" id="JMKJ01000580">
    <property type="protein sequence ID" value="KGG50411.1"/>
    <property type="molecule type" value="Genomic_DNA"/>
</dbReference>
<reference evidence="9 10" key="1">
    <citation type="submission" date="2014-04" db="EMBL/GenBank/DDBJ databases">
        <title>A new species of microsporidia sheds light on the evolution of extreme parasitism.</title>
        <authorList>
            <person name="Haag K.L."/>
            <person name="James T.Y."/>
            <person name="Larsson R."/>
            <person name="Schaer T.M."/>
            <person name="Refardt D."/>
            <person name="Pombert J.-F."/>
            <person name="Ebert D."/>
        </authorList>
    </citation>
    <scope>NUCLEOTIDE SEQUENCE [LARGE SCALE GENOMIC DNA]</scope>
    <source>
        <strain evidence="9 10">UGP3</strain>
        <tissue evidence="9">Spores</tissue>
    </source>
</reference>
<keyword evidence="10" id="KW-1185">Reference proteome</keyword>
<dbReference type="PANTHER" id="PTHR12867:SF6">
    <property type="entry name" value="N-ACETYLGLUCOSAMINYLDIPHOSPHODOLICHOL N-ACETYLGLUCOSAMINYLTRANSFERASE"/>
    <property type="match status" value="1"/>
</dbReference>
<dbReference type="RefSeq" id="XP_013236849.1">
    <property type="nucleotide sequence ID" value="XM_013381395.1"/>
</dbReference>
<feature type="compositionally biased region" description="Polar residues" evidence="7">
    <location>
        <begin position="1198"/>
        <end position="1229"/>
    </location>
</feature>
<name>A0A098VRT7_9MICR</name>
<dbReference type="HOGENOM" id="CLU_243219_0_0_1"/>
<feature type="coiled-coil region" evidence="6">
    <location>
        <begin position="686"/>
        <end position="720"/>
    </location>
</feature>
<gene>
    <name evidence="9" type="ORF">DI09_70p60</name>
</gene>
<organism evidence="9 10">
    <name type="scientific">Mitosporidium daphniae</name>
    <dbReference type="NCBI Taxonomy" id="1485682"/>
    <lineage>
        <taxon>Eukaryota</taxon>
        <taxon>Fungi</taxon>
        <taxon>Fungi incertae sedis</taxon>
        <taxon>Microsporidia</taxon>
        <taxon>Mitosporidium</taxon>
    </lineage>
</organism>
<dbReference type="GO" id="GO:0006488">
    <property type="term" value="P:dolichol-linked oligosaccharide biosynthetic process"/>
    <property type="evidence" value="ECO:0007669"/>
    <property type="project" value="InterPro"/>
</dbReference>
<dbReference type="Proteomes" id="UP000029725">
    <property type="component" value="Unassembled WGS sequence"/>
</dbReference>
<feature type="coiled-coil region" evidence="6">
    <location>
        <begin position="973"/>
        <end position="1087"/>
    </location>
</feature>
<evidence type="ECO:0000256" key="1">
    <source>
        <dbReference type="ARBA" id="ARBA00006962"/>
    </source>
</evidence>
<dbReference type="InterPro" id="IPR039042">
    <property type="entry name" value="Alg13-like"/>
</dbReference>
<evidence type="ECO:0000256" key="6">
    <source>
        <dbReference type="SAM" id="Coils"/>
    </source>
</evidence>
<evidence type="ECO:0000259" key="8">
    <source>
        <dbReference type="Pfam" id="PF25785"/>
    </source>
</evidence>
<feature type="domain" description="NUA/TPR/MLP1-2-like" evidence="8">
    <location>
        <begin position="419"/>
        <end position="449"/>
    </location>
</feature>
<dbReference type="PANTHER" id="PTHR12867">
    <property type="entry name" value="GLYCOSYL TRANSFERASE-RELATED"/>
    <property type="match status" value="1"/>
</dbReference>
<feature type="coiled-coil region" evidence="6">
    <location>
        <begin position="364"/>
        <end position="398"/>
    </location>
</feature>
<dbReference type="EC" id="2.4.1.141" evidence="2"/>
<feature type="compositionally biased region" description="Polar residues" evidence="7">
    <location>
        <begin position="1168"/>
        <end position="1190"/>
    </location>
</feature>
<evidence type="ECO:0000313" key="10">
    <source>
        <dbReference type="Proteomes" id="UP000029725"/>
    </source>
</evidence>
<keyword evidence="4" id="KW-0328">Glycosyltransferase</keyword>
<comment type="caution">
    <text evidence="9">The sequence shown here is derived from an EMBL/GenBank/DDBJ whole genome shotgun (WGS) entry which is preliminary data.</text>
</comment>
<feature type="region of interest" description="Disordered" evidence="7">
    <location>
        <begin position="1298"/>
        <end position="1349"/>
    </location>
</feature>
<keyword evidence="6" id="KW-0175">Coiled coil</keyword>
<comment type="similarity">
    <text evidence="1">Belongs to the glycosyltransferase 28 family.</text>
</comment>
<dbReference type="VEuPathDB" id="MicrosporidiaDB:DI09_70p60"/>
<feature type="coiled-coil region" evidence="6">
    <location>
        <begin position="499"/>
        <end position="526"/>
    </location>
</feature>
<dbReference type="OrthoDB" id="20273at2759"/>
<accession>A0A098VRT7</accession>
<evidence type="ECO:0000256" key="4">
    <source>
        <dbReference type="ARBA" id="ARBA00022676"/>
    </source>
</evidence>
<sequence length="1629" mass="178574">MGIERNGSPGTPGYAHDQYIANKSVSEATFTPEDALSLFKASNNGTQSALAPEASPEPSLIPCDSISDLSGLLNAANEGQKKAQKLASDVPQYMPMMQGSALELQQLRQYAIDGFCTDTGFLHQLMALKTQMASMQRSITDIPVLEESLEAATRESHAQRRRATALEADLDRLRMENGVLQRRLMEQHAQDSEERTLLATELETQRRMASVARASLNTLTVKMEEQAQESARILSEQQTLTHANTQLEARFEALQEAHTALQATHATLLAAVDLEHERNQDAAIGNKTGGSHGQKGSYAQLLMENMALAAQLTAEQAEGSRLQACLAAVAASLEEHAPQLAEGERARQRLDALAIEFEEVLESSQTAAAQLEVVSAERQQLEREGRQLRAYIMDLERQVRVLLSQIEGIPAEHEPQQGATFRNISELQERNSELLQTVHKLSAALESTQANIAASAASRDVPIGSSMDTEVSIDEKSSLRNNFSVNAVNDSPKPSSDILALQSAKSSELERRIATLKEELSSLQVALSRRDENVASLEAALIRRDQDAASLRDALYDALTHSESMRLELGHVQRAALDAKAAAAALQAEAAATGAELRLTQSSIAFMATGHAEERASLHTALSLLERRLADAEHAYAAERQDATCRLQMLEDSEAALRASLSDSERLVRATTRSSTESEALIREERMNAQREIEILRGRLATAEAELVESQRRLEATEGRLDLVLGRQPNKGMLDDIPLSPSHREPTISSRDSFPFHVEPYPYGDDASQNSDTKDSAMPKGQAPSGAPQLARKYLRMAEEAMALREAQAEAATNLRASEDLVLQLQEELATARKEALAQDERISIQEALVKRYENDLEAYRRSERLSMEQCATMERLREELDEARRTHSLLASEHAALLVRDREHAAALAQAKSELADAQTETTTLRATIDAVAGERDAAEAASRALVAATKNENGPHRSGSGFSTEIAALEIAALEVEAQRLRMAVRRLEAALAEARQRRDDAKDVAGNAVELQAQLRVILDSNMLLRDQVQHIEATLHEKEAELKEKTAQLEVVSLNLREKSTKLQETDAKVSALREKVSALQKRISEFGMREAKLVERESLGETKDAELEGLREKMAGLEDTLRLKSQRIESILEKYRVLKQGFLDEKAALEQRLAHLTMELSEATKNSQDQPSIEGQEAVSSQSNPAADAVPEASTSSILSLTPSFQPSSNSTFEPKSTTQSLSLPQPVVDTEPDQSIEHSAAERDQSIEHLAPERENAKVLSISTPGHMESPDSIHPLSDFQPPDFPDFSAPADSIPPTHFSPVCEPVDDFQSSETDQPEIESITAQTEQDSSLSATSAALASDKTTTIDSSVETQLLLRQEEIKQRLLKRLSDRQQAESNGINVDKRPFQRITPPEFADGMAASSDSPPGLASILNPYLKRSKSGGLTRAAGVPKRGKKKKMRSAFVTVGSTRFDELIQAALDHQILHTGFYQNLGIDRIIIQTGSYFPADPLALLDAREITNHVQVTSEKNSVTSNVASNDGKAGIRVFTVPGTTIEIQSAGSILEVLRARRSLIVMANARLADDHQRQLVDAMAGRYLLAAKCYRELQTLLCDSMLQARLDALEQYPQADPTPFYSLLNNG</sequence>
<evidence type="ECO:0000256" key="5">
    <source>
        <dbReference type="ARBA" id="ARBA00022679"/>
    </source>
</evidence>
<dbReference type="InterPro" id="IPR057974">
    <property type="entry name" value="NUA/TPR/MLP1-2-like_dom"/>
</dbReference>
<feature type="compositionally biased region" description="Low complexity" evidence="7">
    <location>
        <begin position="1336"/>
        <end position="1349"/>
    </location>
</feature>
<feature type="compositionally biased region" description="Basic and acidic residues" evidence="7">
    <location>
        <begin position="1241"/>
        <end position="1258"/>
    </location>
</feature>
<dbReference type="Pfam" id="PF25785">
    <property type="entry name" value="TPR"/>
    <property type="match status" value="1"/>
</dbReference>
<evidence type="ECO:0000313" key="9">
    <source>
        <dbReference type="EMBL" id="KGG50411.1"/>
    </source>
</evidence>
<evidence type="ECO:0000256" key="3">
    <source>
        <dbReference type="ARBA" id="ARBA00017468"/>
    </source>
</evidence>
<feature type="region of interest" description="Disordered" evidence="7">
    <location>
        <begin position="729"/>
        <end position="788"/>
    </location>
</feature>
<evidence type="ECO:0000256" key="7">
    <source>
        <dbReference type="SAM" id="MobiDB-lite"/>
    </source>
</evidence>
<evidence type="ECO:0000256" key="2">
    <source>
        <dbReference type="ARBA" id="ARBA00012614"/>
    </source>
</evidence>
<feature type="coiled-coil region" evidence="6">
    <location>
        <begin position="149"/>
        <end position="183"/>
    </location>
</feature>